<reference evidence="2" key="1">
    <citation type="submission" date="2021-02" db="EMBL/GenBank/DDBJ databases">
        <title>Psilocybe cubensis genome.</title>
        <authorList>
            <person name="Mckernan K.J."/>
            <person name="Crawford S."/>
            <person name="Trippe A."/>
            <person name="Kane L.T."/>
            <person name="Mclaughlin S."/>
        </authorList>
    </citation>
    <scope>NUCLEOTIDE SEQUENCE [LARGE SCALE GENOMIC DNA]</scope>
    <source>
        <strain evidence="2">MGC-MH-2018</strain>
    </source>
</reference>
<name>A0A8H8CM00_PSICU</name>
<dbReference type="AlphaFoldDB" id="A0A8H8CM00"/>
<proteinExistence type="predicted"/>
<dbReference type="InterPro" id="IPR057678">
    <property type="entry name" value="DUF7918"/>
</dbReference>
<accession>A0A8H8CM00</accession>
<comment type="caution">
    <text evidence="2">The sequence shown here is derived from an EMBL/GenBank/DDBJ whole genome shotgun (WGS) entry which is preliminary data.</text>
</comment>
<dbReference type="EMBL" id="JAFIQS010000004">
    <property type="protein sequence ID" value="KAG5170060.1"/>
    <property type="molecule type" value="Genomic_DNA"/>
</dbReference>
<evidence type="ECO:0000259" key="1">
    <source>
        <dbReference type="Pfam" id="PF25534"/>
    </source>
</evidence>
<sequence>MGVEILLDGKIVRKKFLFPHRPTLVGTVSGALTSPTEERQFKFGTPKLTDDDQYLDNKSSMHIGDIRMVIRKKSDFDPKEEKISSTYDVSEAVIIHEKTKKGLAHIVTYGETKMIEKQVAYKSKNCGILATFIFNYRPRGMLQAYGVIRNPGLSGYSHRCPGLAYKPTETYMKRGWNHDLEDNYDMERTRKNIKLEPSPP</sequence>
<feature type="domain" description="DUF7918" evidence="1">
    <location>
        <begin position="5"/>
        <end position="149"/>
    </location>
</feature>
<organism evidence="2">
    <name type="scientific">Psilocybe cubensis</name>
    <name type="common">Psychedelic mushroom</name>
    <name type="synonym">Stropharia cubensis</name>
    <dbReference type="NCBI Taxonomy" id="181762"/>
    <lineage>
        <taxon>Eukaryota</taxon>
        <taxon>Fungi</taxon>
        <taxon>Dikarya</taxon>
        <taxon>Basidiomycota</taxon>
        <taxon>Agaricomycotina</taxon>
        <taxon>Agaricomycetes</taxon>
        <taxon>Agaricomycetidae</taxon>
        <taxon>Agaricales</taxon>
        <taxon>Agaricineae</taxon>
        <taxon>Strophariaceae</taxon>
        <taxon>Psilocybe</taxon>
    </lineage>
</organism>
<evidence type="ECO:0000313" key="2">
    <source>
        <dbReference type="EMBL" id="KAG5170060.1"/>
    </source>
</evidence>
<protein>
    <recommendedName>
        <fullName evidence="1">DUF7918 domain-containing protein</fullName>
    </recommendedName>
</protein>
<dbReference type="Pfam" id="PF25534">
    <property type="entry name" value="DUF7918"/>
    <property type="match status" value="1"/>
</dbReference>
<gene>
    <name evidence="2" type="ORF">JR316_004444</name>
</gene>